<organism evidence="1 2">
    <name type="scientific">Rhizoclosmatium globosum</name>
    <dbReference type="NCBI Taxonomy" id="329046"/>
    <lineage>
        <taxon>Eukaryota</taxon>
        <taxon>Fungi</taxon>
        <taxon>Fungi incertae sedis</taxon>
        <taxon>Chytridiomycota</taxon>
        <taxon>Chytridiomycota incertae sedis</taxon>
        <taxon>Chytridiomycetes</taxon>
        <taxon>Chytridiales</taxon>
        <taxon>Chytriomycetaceae</taxon>
        <taxon>Rhizoclosmatium</taxon>
    </lineage>
</organism>
<accession>A0A1Y2C4F0</accession>
<evidence type="ECO:0000313" key="2">
    <source>
        <dbReference type="Proteomes" id="UP000193642"/>
    </source>
</evidence>
<evidence type="ECO:0000313" key="1">
    <source>
        <dbReference type="EMBL" id="ORY41908.1"/>
    </source>
</evidence>
<dbReference type="EMBL" id="MCGO01000030">
    <property type="protein sequence ID" value="ORY41908.1"/>
    <property type="molecule type" value="Genomic_DNA"/>
</dbReference>
<sequence>MHPSLRFHRLSESQSASGAVAVYERDSVNPLYVLTLSPAITLFNAFNLATRVYVGSSPGCVLVPQLGNGGKNLRSAIKLPALETNRKNQHFEFTIDTNPAIELITHEFDIKNPMRQTQVKAAWRLNGISLRWREVGGTLNEGQFVLEAFLANGPDAASVAASDTSRLYTSARNQGPSKAGWEEVATATASRPNFYFNEPGTEGSIETPEFASITYTGSIWNEVQEADQQVFVLTFFQMLLGDLLNRDGRLEKVMLGRNTNARHEYVSPLARFNMEAPLWQLMQGKKQTMTVNKDALPSKKSLF</sequence>
<name>A0A1Y2C4F0_9FUNG</name>
<dbReference type="AlphaFoldDB" id="A0A1Y2C4F0"/>
<keyword evidence="2" id="KW-1185">Reference proteome</keyword>
<comment type="caution">
    <text evidence="1">The sequence shown here is derived from an EMBL/GenBank/DDBJ whole genome shotgun (WGS) entry which is preliminary data.</text>
</comment>
<gene>
    <name evidence="1" type="ORF">BCR33DRAFT_739436</name>
</gene>
<proteinExistence type="predicted"/>
<reference evidence="1 2" key="1">
    <citation type="submission" date="2016-07" db="EMBL/GenBank/DDBJ databases">
        <title>Pervasive Adenine N6-methylation of Active Genes in Fungi.</title>
        <authorList>
            <consortium name="DOE Joint Genome Institute"/>
            <person name="Mondo S.J."/>
            <person name="Dannebaum R.O."/>
            <person name="Kuo R.C."/>
            <person name="Labutti K."/>
            <person name="Haridas S."/>
            <person name="Kuo A."/>
            <person name="Salamov A."/>
            <person name="Ahrendt S.R."/>
            <person name="Lipzen A."/>
            <person name="Sullivan W."/>
            <person name="Andreopoulos W.B."/>
            <person name="Clum A."/>
            <person name="Lindquist E."/>
            <person name="Daum C."/>
            <person name="Ramamoorthy G.K."/>
            <person name="Gryganskyi A."/>
            <person name="Culley D."/>
            <person name="Magnuson J.K."/>
            <person name="James T.Y."/>
            <person name="O'Malley M.A."/>
            <person name="Stajich J.E."/>
            <person name="Spatafora J.W."/>
            <person name="Visel A."/>
            <person name="Grigoriev I.V."/>
        </authorList>
    </citation>
    <scope>NUCLEOTIDE SEQUENCE [LARGE SCALE GENOMIC DNA]</scope>
    <source>
        <strain evidence="1 2">JEL800</strain>
    </source>
</reference>
<dbReference type="Proteomes" id="UP000193642">
    <property type="component" value="Unassembled WGS sequence"/>
</dbReference>
<protein>
    <submittedName>
        <fullName evidence="1">Uncharacterized protein</fullName>
    </submittedName>
</protein>